<reference evidence="2 3" key="1">
    <citation type="journal article" date="2024" name="J Genomics">
        <title>Draft genome sequencing and assembly of Favolaschia claudopus CIRM-BRFM 2984 isolated from oak limbs.</title>
        <authorList>
            <person name="Navarro D."/>
            <person name="Drula E."/>
            <person name="Chaduli D."/>
            <person name="Cazenave R."/>
            <person name="Ahrendt S."/>
            <person name="Wang J."/>
            <person name="Lipzen A."/>
            <person name="Daum C."/>
            <person name="Barry K."/>
            <person name="Grigoriev I.V."/>
            <person name="Favel A."/>
            <person name="Rosso M.N."/>
            <person name="Martin F."/>
        </authorList>
    </citation>
    <scope>NUCLEOTIDE SEQUENCE [LARGE SCALE GENOMIC DNA]</scope>
    <source>
        <strain evidence="2 3">CIRM-BRFM 2984</strain>
    </source>
</reference>
<sequence>MALPPFRWRSYDSRRSHLTFCDSVDFRVTEAKAEQAQTHRLWPLRDRSNVSNYADAVTQRYFWRGRLAASAAVASIRSAAANQAHFEEWIHRHALAVQPPGTQLDWGSGAGWGSSRGNVAVRGWGQADSDGGWGTTSDWNSTPFKSDLTTHIWSTTSFSNPGSSSLAWGSPRGSWGTAFIPRIPKIPGKAKRRRLRKRRIREMEEKYEAARQRRDDERRRMDSANWILQECS</sequence>
<dbReference type="Proteomes" id="UP001362999">
    <property type="component" value="Unassembled WGS sequence"/>
</dbReference>
<proteinExistence type="predicted"/>
<accession>A0AAW0DCH9</accession>
<name>A0AAW0DCH9_9AGAR</name>
<gene>
    <name evidence="2" type="ORF">R3P38DRAFT_3173738</name>
</gene>
<evidence type="ECO:0000256" key="1">
    <source>
        <dbReference type="SAM" id="Coils"/>
    </source>
</evidence>
<dbReference type="AlphaFoldDB" id="A0AAW0DCH9"/>
<organism evidence="2 3">
    <name type="scientific">Favolaschia claudopus</name>
    <dbReference type="NCBI Taxonomy" id="2862362"/>
    <lineage>
        <taxon>Eukaryota</taxon>
        <taxon>Fungi</taxon>
        <taxon>Dikarya</taxon>
        <taxon>Basidiomycota</taxon>
        <taxon>Agaricomycotina</taxon>
        <taxon>Agaricomycetes</taxon>
        <taxon>Agaricomycetidae</taxon>
        <taxon>Agaricales</taxon>
        <taxon>Marasmiineae</taxon>
        <taxon>Mycenaceae</taxon>
        <taxon>Favolaschia</taxon>
    </lineage>
</organism>
<evidence type="ECO:0000313" key="2">
    <source>
        <dbReference type="EMBL" id="KAK7050389.1"/>
    </source>
</evidence>
<evidence type="ECO:0000313" key="3">
    <source>
        <dbReference type="Proteomes" id="UP001362999"/>
    </source>
</evidence>
<protein>
    <submittedName>
        <fullName evidence="2">Uncharacterized protein</fullName>
    </submittedName>
</protein>
<comment type="caution">
    <text evidence="2">The sequence shown here is derived from an EMBL/GenBank/DDBJ whole genome shotgun (WGS) entry which is preliminary data.</text>
</comment>
<dbReference type="EMBL" id="JAWWNJ010000008">
    <property type="protein sequence ID" value="KAK7050389.1"/>
    <property type="molecule type" value="Genomic_DNA"/>
</dbReference>
<keyword evidence="3" id="KW-1185">Reference proteome</keyword>
<keyword evidence="1" id="KW-0175">Coiled coil</keyword>
<feature type="coiled-coil region" evidence="1">
    <location>
        <begin position="193"/>
        <end position="220"/>
    </location>
</feature>